<keyword evidence="5 6" id="KW-0472">Membrane</keyword>
<dbReference type="EMBL" id="FSRU01000001">
    <property type="protein sequence ID" value="SIO43790.1"/>
    <property type="molecule type" value="Genomic_DNA"/>
</dbReference>
<name>A0A1N6JHP2_9BURK</name>
<evidence type="ECO:0000313" key="8">
    <source>
        <dbReference type="EMBL" id="SIO43790.1"/>
    </source>
</evidence>
<evidence type="ECO:0000256" key="6">
    <source>
        <dbReference type="SAM" id="Phobius"/>
    </source>
</evidence>
<dbReference type="Proteomes" id="UP000185151">
    <property type="component" value="Unassembled WGS sequence"/>
</dbReference>
<keyword evidence="9" id="KW-1185">Reference proteome</keyword>
<evidence type="ECO:0000256" key="3">
    <source>
        <dbReference type="ARBA" id="ARBA00022692"/>
    </source>
</evidence>
<keyword evidence="3 6" id="KW-0812">Transmembrane</keyword>
<comment type="subcellular location">
    <subcellularLocation>
        <location evidence="1">Cell membrane</location>
        <topology evidence="1">Multi-pass membrane protein</topology>
    </subcellularLocation>
</comment>
<feature type="transmembrane region" description="Helical" evidence="6">
    <location>
        <begin position="406"/>
        <end position="427"/>
    </location>
</feature>
<dbReference type="PANTHER" id="PTHR11662:SF399">
    <property type="entry name" value="FI19708P1-RELATED"/>
    <property type="match status" value="1"/>
</dbReference>
<dbReference type="GO" id="GO:0005886">
    <property type="term" value="C:plasma membrane"/>
    <property type="evidence" value="ECO:0007669"/>
    <property type="project" value="UniProtKB-SubCell"/>
</dbReference>
<keyword evidence="2" id="KW-1003">Cell membrane</keyword>
<feature type="transmembrane region" description="Helical" evidence="6">
    <location>
        <begin position="343"/>
        <end position="366"/>
    </location>
</feature>
<feature type="transmembrane region" description="Helical" evidence="6">
    <location>
        <begin position="94"/>
        <end position="119"/>
    </location>
</feature>
<accession>A0A1N6JHP2</accession>
<feature type="domain" description="Major facilitator superfamily (MFS) profile" evidence="7">
    <location>
        <begin position="27"/>
        <end position="432"/>
    </location>
</feature>
<evidence type="ECO:0000313" key="9">
    <source>
        <dbReference type="Proteomes" id="UP000185151"/>
    </source>
</evidence>
<dbReference type="GO" id="GO:0022857">
    <property type="term" value="F:transmembrane transporter activity"/>
    <property type="evidence" value="ECO:0007669"/>
    <property type="project" value="InterPro"/>
</dbReference>
<sequence>MIDNPSNPSHPPGQSAPPRIRRAQTVSLTLLLVSGVVNYLDRGTLAVANPLIRADLGLSLGQMGLLLSAFLWSYALCQLPVGGLVDRIGPRRLLGLGLILWSLAQAAGGLASGFGYFVIARILLGIGEAPQYPSAARVVSNWFPLRSRGMPTGIFNAASPLGTALAPLCLSVIVVSFHWRWAFVMTGALGLVVALVWFALYRDPDRSRMSEAERRYLDADADLSGTPSPKLSFAEWRGLFAYRTTWGMLIGFFGSVYLNWVYLTWLPGYLTIERHMSLLRTGFAASVPFLCGFIGSLLAGWFSDRITQRSGSPVSSRRNAVVIAMLGMVAFTIPAALVESNTIALACISVVIFLANAASASSWALATAAAPPRRVASLGAIQNFGGFLGGALAPIVTGFIAQSASFVPALLTAAGIAFVGALAYLVLVRQSIPEHEPAAAGTHAHA</sequence>
<feature type="transmembrane region" description="Helical" evidence="6">
    <location>
        <begin position="20"/>
        <end position="40"/>
    </location>
</feature>
<dbReference type="InterPro" id="IPR036259">
    <property type="entry name" value="MFS_trans_sf"/>
</dbReference>
<proteinExistence type="predicted"/>
<dbReference type="PIRSF" id="PIRSF002808">
    <property type="entry name" value="Hexose_phosphate_transp"/>
    <property type="match status" value="1"/>
</dbReference>
<dbReference type="PANTHER" id="PTHR11662">
    <property type="entry name" value="SOLUTE CARRIER FAMILY 17"/>
    <property type="match status" value="1"/>
</dbReference>
<dbReference type="PROSITE" id="PS50850">
    <property type="entry name" value="MFS"/>
    <property type="match status" value="1"/>
</dbReference>
<evidence type="ECO:0000256" key="2">
    <source>
        <dbReference type="ARBA" id="ARBA00022475"/>
    </source>
</evidence>
<dbReference type="AlphaFoldDB" id="A0A1N6JHP2"/>
<feature type="transmembrane region" description="Helical" evidence="6">
    <location>
        <begin position="378"/>
        <end position="400"/>
    </location>
</feature>
<evidence type="ECO:0000256" key="5">
    <source>
        <dbReference type="ARBA" id="ARBA00023136"/>
    </source>
</evidence>
<evidence type="ECO:0000256" key="4">
    <source>
        <dbReference type="ARBA" id="ARBA00022989"/>
    </source>
</evidence>
<dbReference type="InterPro" id="IPR011701">
    <property type="entry name" value="MFS"/>
</dbReference>
<dbReference type="InterPro" id="IPR020846">
    <property type="entry name" value="MFS_dom"/>
</dbReference>
<dbReference type="InterPro" id="IPR050382">
    <property type="entry name" value="MFS_Na/Anion_cotransporter"/>
</dbReference>
<dbReference type="Pfam" id="PF07690">
    <property type="entry name" value="MFS_1"/>
    <property type="match status" value="1"/>
</dbReference>
<dbReference type="Gene3D" id="1.20.1250.20">
    <property type="entry name" value="MFS general substrate transporter like domains"/>
    <property type="match status" value="2"/>
</dbReference>
<evidence type="ECO:0000259" key="7">
    <source>
        <dbReference type="PROSITE" id="PS50850"/>
    </source>
</evidence>
<dbReference type="RefSeq" id="WP_074296437.1">
    <property type="nucleotide sequence ID" value="NZ_FSRU01000001.1"/>
</dbReference>
<keyword evidence="4 6" id="KW-1133">Transmembrane helix</keyword>
<feature type="transmembrane region" description="Helical" evidence="6">
    <location>
        <begin position="320"/>
        <end position="337"/>
    </location>
</feature>
<protein>
    <submittedName>
        <fullName evidence="8">Sugar phosphate permease</fullName>
    </submittedName>
</protein>
<gene>
    <name evidence="8" type="ORF">SAMN05444165_3194</name>
</gene>
<feature type="transmembrane region" description="Helical" evidence="6">
    <location>
        <begin position="181"/>
        <end position="200"/>
    </location>
</feature>
<feature type="transmembrane region" description="Helical" evidence="6">
    <location>
        <begin position="154"/>
        <end position="175"/>
    </location>
</feature>
<feature type="transmembrane region" description="Helical" evidence="6">
    <location>
        <begin position="278"/>
        <end position="299"/>
    </location>
</feature>
<dbReference type="InterPro" id="IPR000849">
    <property type="entry name" value="Sugar_P_transporter"/>
</dbReference>
<organism evidence="8 9">
    <name type="scientific">Paraburkholderia phenazinium</name>
    <dbReference type="NCBI Taxonomy" id="60549"/>
    <lineage>
        <taxon>Bacteria</taxon>
        <taxon>Pseudomonadati</taxon>
        <taxon>Pseudomonadota</taxon>
        <taxon>Betaproteobacteria</taxon>
        <taxon>Burkholderiales</taxon>
        <taxon>Burkholderiaceae</taxon>
        <taxon>Paraburkholderia</taxon>
    </lineage>
</organism>
<dbReference type="CDD" id="cd17319">
    <property type="entry name" value="MFS_ExuT_GudP_like"/>
    <property type="match status" value="1"/>
</dbReference>
<evidence type="ECO:0000256" key="1">
    <source>
        <dbReference type="ARBA" id="ARBA00004651"/>
    </source>
</evidence>
<reference evidence="8 9" key="1">
    <citation type="submission" date="2016-11" db="EMBL/GenBank/DDBJ databases">
        <authorList>
            <person name="Jaros S."/>
            <person name="Januszkiewicz K."/>
            <person name="Wedrychowicz H."/>
        </authorList>
    </citation>
    <scope>NUCLEOTIDE SEQUENCE [LARGE SCALE GENOMIC DNA]</scope>
    <source>
        <strain evidence="8 9">GAS95</strain>
    </source>
</reference>
<dbReference type="OrthoDB" id="8596007at2"/>
<feature type="transmembrane region" description="Helical" evidence="6">
    <location>
        <begin position="240"/>
        <end position="258"/>
    </location>
</feature>
<feature type="transmembrane region" description="Helical" evidence="6">
    <location>
        <begin position="52"/>
        <end position="74"/>
    </location>
</feature>
<dbReference type="SUPFAM" id="SSF103473">
    <property type="entry name" value="MFS general substrate transporter"/>
    <property type="match status" value="1"/>
</dbReference>